<reference evidence="3" key="1">
    <citation type="submission" date="2021-03" db="EMBL/GenBank/DDBJ databases">
        <title>Proteiniclasticum marinus sp. nov., isolated from tidal flat sediment.</title>
        <authorList>
            <person name="Namirimu T."/>
            <person name="Yang J.-A."/>
            <person name="Yang S.-H."/>
            <person name="Kim Y.-J."/>
            <person name="Kwon K.K."/>
        </authorList>
    </citation>
    <scope>NUCLEOTIDE SEQUENCE</scope>
    <source>
        <strain evidence="3">SCR006</strain>
    </source>
</reference>
<keyword evidence="4" id="KW-1185">Reference proteome</keyword>
<dbReference type="SMART" id="SM00530">
    <property type="entry name" value="HTH_XRE"/>
    <property type="match status" value="1"/>
</dbReference>
<organism evidence="3 4">
    <name type="scientific">Proteiniclasticum aestuarii</name>
    <dbReference type="NCBI Taxonomy" id="2817862"/>
    <lineage>
        <taxon>Bacteria</taxon>
        <taxon>Bacillati</taxon>
        <taxon>Bacillota</taxon>
        <taxon>Clostridia</taxon>
        <taxon>Eubacteriales</taxon>
        <taxon>Clostridiaceae</taxon>
        <taxon>Proteiniclasticum</taxon>
    </lineage>
</organism>
<feature type="domain" description="HTH cro/C1-type" evidence="2">
    <location>
        <begin position="10"/>
        <end position="64"/>
    </location>
</feature>
<sequence length="371" mass="42201">MKEINIAKVITRKRKEKGITQDALAEYIGVTKASVSKWETGQSYPDITLLPRLATFFNISIDHLIGYLPQMEKEEIRRTYRSFAEDFGKKPFSKVYEEVNDVIDKYYACFPLLLQMSILLLNHYMLAEKEELKSEVLEKILHLCRRVKEESEDVWLSKQANSIEAMTQMIRGESLEVLELLEGTIRPMASDEVTLAGAYQSRGEVEKAKSVLQISMYQHILSFISLGASYLTLNLDRTETFEDVLQRLLPVSDTMNLMNLNPNVMAQVYYCGAYGYAVMGKLDDSLNMLRGYVRTCRNISFPYELKGDSFFSLVDPWLNDLDLGSGPPRGEKVVKEGMLQAVSMNPAFALLHDHPGYKIIISELTEIIGGK</sequence>
<comment type="caution">
    <text evidence="3">The sequence shown here is derived from an EMBL/GenBank/DDBJ whole genome shotgun (WGS) entry which is preliminary data.</text>
</comment>
<dbReference type="Pfam" id="PF01381">
    <property type="entry name" value="HTH_3"/>
    <property type="match status" value="1"/>
</dbReference>
<keyword evidence="1" id="KW-0238">DNA-binding</keyword>
<dbReference type="GO" id="GO:0003677">
    <property type="term" value="F:DNA binding"/>
    <property type="evidence" value="ECO:0007669"/>
    <property type="project" value="UniProtKB-KW"/>
</dbReference>
<dbReference type="RefSeq" id="WP_207599930.1">
    <property type="nucleotide sequence ID" value="NZ_JAFNJU010000007.1"/>
</dbReference>
<gene>
    <name evidence="3" type="ORF">J3A84_10250</name>
</gene>
<dbReference type="InterPro" id="IPR010982">
    <property type="entry name" value="Lambda_DNA-bd_dom_sf"/>
</dbReference>
<evidence type="ECO:0000313" key="3">
    <source>
        <dbReference type="EMBL" id="MBO1265411.1"/>
    </source>
</evidence>
<dbReference type="PANTHER" id="PTHR46558:SF11">
    <property type="entry name" value="HTH-TYPE TRANSCRIPTIONAL REGULATOR XRE"/>
    <property type="match status" value="1"/>
</dbReference>
<dbReference type="SUPFAM" id="SSF47413">
    <property type="entry name" value="lambda repressor-like DNA-binding domains"/>
    <property type="match status" value="1"/>
</dbReference>
<dbReference type="Proteomes" id="UP000664218">
    <property type="component" value="Unassembled WGS sequence"/>
</dbReference>
<name>A0A939KJU6_9CLOT</name>
<dbReference type="CDD" id="cd00093">
    <property type="entry name" value="HTH_XRE"/>
    <property type="match status" value="1"/>
</dbReference>
<proteinExistence type="predicted"/>
<dbReference type="Gene3D" id="1.10.260.40">
    <property type="entry name" value="lambda repressor-like DNA-binding domains"/>
    <property type="match status" value="1"/>
</dbReference>
<dbReference type="InterPro" id="IPR001387">
    <property type="entry name" value="Cro/C1-type_HTH"/>
</dbReference>
<accession>A0A939KJU6</accession>
<evidence type="ECO:0000259" key="2">
    <source>
        <dbReference type="PROSITE" id="PS50943"/>
    </source>
</evidence>
<dbReference type="PANTHER" id="PTHR46558">
    <property type="entry name" value="TRACRIPTIONAL REGULATORY PROTEIN-RELATED-RELATED"/>
    <property type="match status" value="1"/>
</dbReference>
<dbReference type="AlphaFoldDB" id="A0A939KJU6"/>
<dbReference type="PROSITE" id="PS50943">
    <property type="entry name" value="HTH_CROC1"/>
    <property type="match status" value="1"/>
</dbReference>
<evidence type="ECO:0000256" key="1">
    <source>
        <dbReference type="ARBA" id="ARBA00023125"/>
    </source>
</evidence>
<protein>
    <submittedName>
        <fullName evidence="3">Helix-turn-helix transcriptional regulator</fullName>
    </submittedName>
</protein>
<evidence type="ECO:0000313" key="4">
    <source>
        <dbReference type="Proteomes" id="UP000664218"/>
    </source>
</evidence>
<dbReference type="EMBL" id="JAFNJU010000007">
    <property type="protein sequence ID" value="MBO1265411.1"/>
    <property type="molecule type" value="Genomic_DNA"/>
</dbReference>